<accession>A0ABT2BM96</accession>
<dbReference type="SMART" id="SM00382">
    <property type="entry name" value="AAA"/>
    <property type="match status" value="1"/>
</dbReference>
<dbReference type="EMBL" id="JANUGV010000004">
    <property type="protein sequence ID" value="MCS0609643.1"/>
    <property type="molecule type" value="Genomic_DNA"/>
</dbReference>
<dbReference type="Gene3D" id="3.30.450.90">
    <property type="match status" value="1"/>
</dbReference>
<dbReference type="Proteomes" id="UP001205861">
    <property type="component" value="Unassembled WGS sequence"/>
</dbReference>
<evidence type="ECO:0000256" key="3">
    <source>
        <dbReference type="ARBA" id="ARBA00022840"/>
    </source>
</evidence>
<organism evidence="5 6">
    <name type="scientific">Massilia solisilvae</name>
    <dbReference type="NCBI Taxonomy" id="1811225"/>
    <lineage>
        <taxon>Bacteria</taxon>
        <taxon>Pseudomonadati</taxon>
        <taxon>Pseudomonadota</taxon>
        <taxon>Betaproteobacteria</taxon>
        <taxon>Burkholderiales</taxon>
        <taxon>Oxalobacteraceae</taxon>
        <taxon>Telluria group</taxon>
        <taxon>Massilia</taxon>
    </lineage>
</organism>
<dbReference type="InterPro" id="IPR001482">
    <property type="entry name" value="T2SS/T4SS_dom"/>
</dbReference>
<reference evidence="5 6" key="1">
    <citation type="submission" date="2022-08" db="EMBL/GenBank/DDBJ databases">
        <title>Reclassification of Massilia species as members of the genera Telluria, Duganella, Pseudoduganella, Mokoshia gen. nov. and Zemynaea gen. nov. using orthogonal and non-orthogonal genome-based approaches.</title>
        <authorList>
            <person name="Bowman J.P."/>
        </authorList>
    </citation>
    <scope>NUCLEOTIDE SEQUENCE [LARGE SCALE GENOMIC DNA]</scope>
    <source>
        <strain evidence="5 6">JCM 31607</strain>
    </source>
</reference>
<comment type="caution">
    <text evidence="5">The sequence shown here is derived from an EMBL/GenBank/DDBJ whole genome shotgun (WGS) entry which is preliminary data.</text>
</comment>
<dbReference type="CDD" id="cd01129">
    <property type="entry name" value="PulE-GspE-like"/>
    <property type="match status" value="1"/>
</dbReference>
<keyword evidence="2" id="KW-0547">Nucleotide-binding</keyword>
<dbReference type="PANTHER" id="PTHR30258">
    <property type="entry name" value="TYPE II SECRETION SYSTEM PROTEIN GSPE-RELATED"/>
    <property type="match status" value="1"/>
</dbReference>
<proteinExistence type="inferred from homology"/>
<dbReference type="PANTHER" id="PTHR30258:SF29">
    <property type="entry name" value="MSHA PILUS ASSEMBLY ATPASE MSHE"/>
    <property type="match status" value="1"/>
</dbReference>
<dbReference type="InterPro" id="IPR007831">
    <property type="entry name" value="T2SS_GspE_N"/>
</dbReference>
<keyword evidence="6" id="KW-1185">Reference proteome</keyword>
<feature type="domain" description="Bacterial type II secretion system protein E" evidence="4">
    <location>
        <begin position="381"/>
        <end position="395"/>
    </location>
</feature>
<dbReference type="Gene3D" id="3.40.50.300">
    <property type="entry name" value="P-loop containing nucleotide triphosphate hydrolases"/>
    <property type="match status" value="1"/>
</dbReference>
<dbReference type="InterPro" id="IPR003593">
    <property type="entry name" value="AAA+_ATPase"/>
</dbReference>
<comment type="similarity">
    <text evidence="1">Belongs to the GSP E family.</text>
</comment>
<dbReference type="Gene3D" id="3.30.300.160">
    <property type="entry name" value="Type II secretion system, protein E, N-terminal domain"/>
    <property type="match status" value="1"/>
</dbReference>
<sequence>MARPEKVRLGEILVQQKLLSEEQLSAALADQKRTGRKLGRVFVENGYVTEEQICGALARQLNIPYINLKFYNINADVVRLLPETAARRFRALVLEDRRETVLVGVADPTDLFAYDEIARLLKRGVELAVVNETEVLQAIDRIYRRTEEITDFAREVEQDLGDTFVDFGALAANPGLEEAPIVKLLQSVFDDAAQVRASDIHIEPQESRLQIRFRIDGVLHLQTEADIKVATPLALRLKLMADLDISEKRLPQDGRFAVKVKNQRLDVRISTMPTQYGESVVMRLLNQAGTRLRLDAIGMPPELVERFRAIVQRPNGLVLVTGPTGSGKTTTLYSALAELNSVEKKLITVEDPVEYRLAGINQVQVNDKIELTFARVLRSALRQDPDIVLVGEMRDQETAQIGLRAAMTGHLVLSTLHTNDAASTPLRLMDMGVPRYMVGGSLQAVLAQRLVRVICESCTTEYQPTATEQGWLRAELGEHVESSRFFHGKGCSHCNGTGYRGRTGVYELLEMTRRVTAAANHPDPGHFLKVAQMEMAGNTLRRHAVQLAVQGRTTIVEAMRVSNQFVEE</sequence>
<dbReference type="PROSITE" id="PS00662">
    <property type="entry name" value="T2SP_E"/>
    <property type="match status" value="1"/>
</dbReference>
<dbReference type="Pfam" id="PF05157">
    <property type="entry name" value="MshEN"/>
    <property type="match status" value="1"/>
</dbReference>
<dbReference type="SUPFAM" id="SSF52540">
    <property type="entry name" value="P-loop containing nucleoside triphosphate hydrolases"/>
    <property type="match status" value="1"/>
</dbReference>
<evidence type="ECO:0000256" key="1">
    <source>
        <dbReference type="ARBA" id="ARBA00006611"/>
    </source>
</evidence>
<evidence type="ECO:0000313" key="6">
    <source>
        <dbReference type="Proteomes" id="UP001205861"/>
    </source>
</evidence>
<protein>
    <submittedName>
        <fullName evidence="5">GspE/PulE family protein</fullName>
    </submittedName>
</protein>
<name>A0ABT2BM96_9BURK</name>
<evidence type="ECO:0000256" key="2">
    <source>
        <dbReference type="ARBA" id="ARBA00022741"/>
    </source>
</evidence>
<evidence type="ECO:0000313" key="5">
    <source>
        <dbReference type="EMBL" id="MCS0609643.1"/>
    </source>
</evidence>
<dbReference type="InterPro" id="IPR037257">
    <property type="entry name" value="T2SS_E_N_sf"/>
</dbReference>
<evidence type="ECO:0000259" key="4">
    <source>
        <dbReference type="PROSITE" id="PS00662"/>
    </source>
</evidence>
<dbReference type="SUPFAM" id="SSF160246">
    <property type="entry name" value="EspE N-terminal domain-like"/>
    <property type="match status" value="1"/>
</dbReference>
<dbReference type="RefSeq" id="WP_258857291.1">
    <property type="nucleotide sequence ID" value="NZ_JANUGV010000004.1"/>
</dbReference>
<dbReference type="InterPro" id="IPR027417">
    <property type="entry name" value="P-loop_NTPase"/>
</dbReference>
<dbReference type="Pfam" id="PF00437">
    <property type="entry name" value="T2SSE"/>
    <property type="match status" value="1"/>
</dbReference>
<keyword evidence="3" id="KW-0067">ATP-binding</keyword>
<gene>
    <name evidence="5" type="ORF">NX773_15860</name>
</gene>